<protein>
    <submittedName>
        <fullName evidence="1">Uncharacterized protein</fullName>
    </submittedName>
</protein>
<keyword evidence="2" id="KW-1185">Reference proteome</keyword>
<dbReference type="AlphaFoldDB" id="A0A4Q5LXB6"/>
<evidence type="ECO:0000313" key="1">
    <source>
        <dbReference type="EMBL" id="RYU94187.1"/>
    </source>
</evidence>
<proteinExistence type="predicted"/>
<gene>
    <name evidence="1" type="ORF">EWM59_17960</name>
</gene>
<accession>A0A4Q5LXB6</accession>
<dbReference type="RefSeq" id="WP_130022642.1">
    <property type="nucleotide sequence ID" value="NZ_SEWF01000029.1"/>
</dbReference>
<dbReference type="OrthoDB" id="1452978at2"/>
<sequence>MDGVILFADDKIHKSKANERKLYDALKQELPIVAVHSLELAQKSILSIGTFSALILDWQFTDAEEDEIVLEDLEGIKIQKPSTKTDDPTYNFLVQNDFFSLVYIYSDKDIESEEYGNQLRAKYGDRIKFSKKDNISQTKKEKIRILKEIQEWKEANKHLVIAQSWSSTINKYTQKIFRELSSTDKNWIKYIYDSAKADGVSPEIFVLDIFQYLLSENLIKDETLLAEIRNYASQEIVGEQNHKSVSRLFQKLFYTEVLDTTPIMTGDIVKLDENSFGIIITPECDVKKLLDISGSFDLLRFSNERFNATLTRLEATDSKRTTLTIESKNFKNWKKIFNQDEQREHILPSFPYFENTNGTILTDFSIDKIKISAEELTALERRFKLNSPFIQQLRQRYVAYFGRVGVPALPDIVKYYNLKLENSSS</sequence>
<organism evidence="1 2">
    <name type="scientific">Emticicia agri</name>
    <dbReference type="NCBI Taxonomy" id="2492393"/>
    <lineage>
        <taxon>Bacteria</taxon>
        <taxon>Pseudomonadati</taxon>
        <taxon>Bacteroidota</taxon>
        <taxon>Cytophagia</taxon>
        <taxon>Cytophagales</taxon>
        <taxon>Leadbetterellaceae</taxon>
        <taxon>Emticicia</taxon>
    </lineage>
</organism>
<evidence type="ECO:0000313" key="2">
    <source>
        <dbReference type="Proteomes" id="UP000293162"/>
    </source>
</evidence>
<name>A0A4Q5LXB6_9BACT</name>
<dbReference type="EMBL" id="SEWF01000029">
    <property type="protein sequence ID" value="RYU94187.1"/>
    <property type="molecule type" value="Genomic_DNA"/>
</dbReference>
<reference evidence="1 2" key="1">
    <citation type="submission" date="2019-02" db="EMBL/GenBank/DDBJ databases">
        <title>Bacterial novel species Emticicia sp. 17J42-9 isolated from soil.</title>
        <authorList>
            <person name="Jung H.-Y."/>
        </authorList>
    </citation>
    <scope>NUCLEOTIDE SEQUENCE [LARGE SCALE GENOMIC DNA]</scope>
    <source>
        <strain evidence="1 2">17J42-9</strain>
    </source>
</reference>
<comment type="caution">
    <text evidence="1">The sequence shown here is derived from an EMBL/GenBank/DDBJ whole genome shotgun (WGS) entry which is preliminary data.</text>
</comment>
<dbReference type="Proteomes" id="UP000293162">
    <property type="component" value="Unassembled WGS sequence"/>
</dbReference>